<dbReference type="Gene3D" id="2.40.330.10">
    <property type="entry name" value="DNA-binding pseudobarrel domain"/>
    <property type="match status" value="2"/>
</dbReference>
<reference evidence="7 8" key="1">
    <citation type="journal article" date="2016" name="G3 (Bethesda)">
        <title>First Draft Assembly and Annotation of the Genome of a California Endemic Oak Quercus lobata Nee (Fagaceae).</title>
        <authorList>
            <person name="Sork V.L."/>
            <person name="Fitz-Gibbon S.T."/>
            <person name="Puiu D."/>
            <person name="Crepeau M."/>
            <person name="Gugger P.F."/>
            <person name="Sherman R."/>
            <person name="Stevens K."/>
            <person name="Langley C.H."/>
            <person name="Pellegrini M."/>
            <person name="Salzberg S.L."/>
        </authorList>
    </citation>
    <scope>NUCLEOTIDE SEQUENCE [LARGE SCALE GENOMIC DNA]</scope>
    <source>
        <strain evidence="7 8">cv. SW786</strain>
    </source>
</reference>
<dbReference type="OMA" id="NLPMKLP"/>
<dbReference type="InterPro" id="IPR015300">
    <property type="entry name" value="DNA-bd_pseudobarrel_sf"/>
</dbReference>
<dbReference type="AlphaFoldDB" id="A0A7N2MJ94"/>
<dbReference type="PANTHER" id="PTHR31920">
    <property type="entry name" value="B3 DOMAIN-CONTAINING"/>
    <property type="match status" value="1"/>
</dbReference>
<evidence type="ECO:0000256" key="3">
    <source>
        <dbReference type="ARBA" id="ARBA00023125"/>
    </source>
</evidence>
<dbReference type="GO" id="GO:0005634">
    <property type="term" value="C:nucleus"/>
    <property type="evidence" value="ECO:0007669"/>
    <property type="project" value="UniProtKB-SubCell"/>
</dbReference>
<evidence type="ECO:0000259" key="6">
    <source>
        <dbReference type="PROSITE" id="PS50863"/>
    </source>
</evidence>
<evidence type="ECO:0000256" key="4">
    <source>
        <dbReference type="ARBA" id="ARBA00023163"/>
    </source>
</evidence>
<evidence type="ECO:0000256" key="1">
    <source>
        <dbReference type="ARBA" id="ARBA00004123"/>
    </source>
</evidence>
<dbReference type="InParanoid" id="A0A7N2MJ94"/>
<dbReference type="EnsemblPlants" id="QL09p019482:mrna">
    <property type="protein sequence ID" value="QL09p019482:mrna"/>
    <property type="gene ID" value="QL09p019482"/>
</dbReference>
<dbReference type="EMBL" id="LRBV02000009">
    <property type="status" value="NOT_ANNOTATED_CDS"/>
    <property type="molecule type" value="Genomic_DNA"/>
</dbReference>
<reference evidence="7" key="2">
    <citation type="submission" date="2021-01" db="UniProtKB">
        <authorList>
            <consortium name="EnsemblPlants"/>
        </authorList>
    </citation>
    <scope>IDENTIFICATION</scope>
</reference>
<dbReference type="SUPFAM" id="SSF101936">
    <property type="entry name" value="DNA-binding pseudobarrel domain"/>
    <property type="match status" value="2"/>
</dbReference>
<feature type="domain" description="TF-B3" evidence="6">
    <location>
        <begin position="159"/>
        <end position="256"/>
    </location>
</feature>
<keyword evidence="8" id="KW-1185">Reference proteome</keyword>
<proteinExistence type="predicted"/>
<accession>A0A7N2MJ94</accession>
<dbReference type="SMART" id="SM01019">
    <property type="entry name" value="B3"/>
    <property type="match status" value="2"/>
</dbReference>
<evidence type="ECO:0000313" key="8">
    <source>
        <dbReference type="Proteomes" id="UP000594261"/>
    </source>
</evidence>
<keyword evidence="4" id="KW-0804">Transcription</keyword>
<dbReference type="PROSITE" id="PS50863">
    <property type="entry name" value="B3"/>
    <property type="match status" value="2"/>
</dbReference>
<feature type="domain" description="TF-B3" evidence="6">
    <location>
        <begin position="1"/>
        <end position="84"/>
    </location>
</feature>
<evidence type="ECO:0000313" key="7">
    <source>
        <dbReference type="EnsemblPlants" id="QL09p019482:mrna"/>
    </source>
</evidence>
<dbReference type="InterPro" id="IPR003340">
    <property type="entry name" value="B3_DNA-bd"/>
</dbReference>
<evidence type="ECO:0000256" key="2">
    <source>
        <dbReference type="ARBA" id="ARBA00023015"/>
    </source>
</evidence>
<dbReference type="GO" id="GO:0003677">
    <property type="term" value="F:DNA binding"/>
    <property type="evidence" value="ECO:0007669"/>
    <property type="project" value="UniProtKB-KW"/>
</dbReference>
<keyword evidence="2" id="KW-0805">Transcription regulation</keyword>
<dbReference type="InterPro" id="IPR050655">
    <property type="entry name" value="Plant_B3_domain"/>
</dbReference>
<dbReference type="PANTHER" id="PTHR31920:SF147">
    <property type="entry name" value="TF-B3 DOMAIN-CONTAINING PROTEIN"/>
    <property type="match status" value="1"/>
</dbReference>
<dbReference type="CDD" id="cd10017">
    <property type="entry name" value="B3_DNA"/>
    <property type="match status" value="2"/>
</dbReference>
<dbReference type="Pfam" id="PF02362">
    <property type="entry name" value="B3"/>
    <property type="match status" value="2"/>
</dbReference>
<keyword evidence="3" id="KW-0238">DNA-binding</keyword>
<organism evidence="7 8">
    <name type="scientific">Quercus lobata</name>
    <name type="common">Valley oak</name>
    <dbReference type="NCBI Taxonomy" id="97700"/>
    <lineage>
        <taxon>Eukaryota</taxon>
        <taxon>Viridiplantae</taxon>
        <taxon>Streptophyta</taxon>
        <taxon>Embryophyta</taxon>
        <taxon>Tracheophyta</taxon>
        <taxon>Spermatophyta</taxon>
        <taxon>Magnoliopsida</taxon>
        <taxon>eudicotyledons</taxon>
        <taxon>Gunneridae</taxon>
        <taxon>Pentapetalae</taxon>
        <taxon>rosids</taxon>
        <taxon>fabids</taxon>
        <taxon>Fagales</taxon>
        <taxon>Fagaceae</taxon>
        <taxon>Quercus</taxon>
    </lineage>
</organism>
<evidence type="ECO:0000256" key="5">
    <source>
        <dbReference type="ARBA" id="ARBA00023242"/>
    </source>
</evidence>
<dbReference type="Gramene" id="QL09p019482:mrna">
    <property type="protein sequence ID" value="QL09p019482:mrna"/>
    <property type="gene ID" value="QL09p019482"/>
</dbReference>
<dbReference type="Proteomes" id="UP000594261">
    <property type="component" value="Chromosome 9"/>
</dbReference>
<name>A0A7N2MJ94_QUELO</name>
<keyword evidence="5" id="KW-0539">Nucleus</keyword>
<sequence length="259" mass="29439">MQDMKLRLPEKFVREHGDKLSGVATLAVPNGCTWQVRLEKANNNIWFHGGWRDFVEYHSINYGYFLVFKYKGNSKFNVLVFDMTTSEIKYPSNGDKKRQGSLNENEMSTPQELCVKEEVGTELIVIENLPMSSTRGSVLSGGGERALQAARMFKPQNPSFIRVIPAYSLKRNFVYVCPAFAKKYACGKKNVMLQASSGKWWPCQFSFKNGTTSPRTIGKGWKPFARDNGIKEGDVCVFELINRMEVVLKVSIFRVTEFA</sequence>
<protein>
    <recommendedName>
        <fullName evidence="6">TF-B3 domain-containing protein</fullName>
    </recommendedName>
</protein>
<comment type="subcellular location">
    <subcellularLocation>
        <location evidence="1">Nucleus</location>
    </subcellularLocation>
</comment>